<keyword evidence="2" id="KW-0472">Membrane</keyword>
<name>A0A1H3QTT7_9PSEU</name>
<evidence type="ECO:0000313" key="5">
    <source>
        <dbReference type="Proteomes" id="UP000199529"/>
    </source>
</evidence>
<dbReference type="OrthoDB" id="3874132at2"/>
<feature type="transmembrane region" description="Helical" evidence="2">
    <location>
        <begin position="110"/>
        <end position="134"/>
    </location>
</feature>
<keyword evidence="2" id="KW-0812">Transmembrane</keyword>
<proteinExistence type="predicted"/>
<evidence type="ECO:0000259" key="3">
    <source>
        <dbReference type="Pfam" id="PF25547"/>
    </source>
</evidence>
<evidence type="ECO:0000256" key="2">
    <source>
        <dbReference type="SAM" id="Phobius"/>
    </source>
</evidence>
<dbReference type="InterPro" id="IPR057746">
    <property type="entry name" value="CpnT-like_N"/>
</dbReference>
<feature type="domain" description="Outer membrane channel protein CpnT-like N-terminal" evidence="3">
    <location>
        <begin position="12"/>
        <end position="149"/>
    </location>
</feature>
<dbReference type="EMBL" id="FNOK01000049">
    <property type="protein sequence ID" value="SDZ16425.1"/>
    <property type="molecule type" value="Genomic_DNA"/>
</dbReference>
<evidence type="ECO:0000256" key="1">
    <source>
        <dbReference type="SAM" id="MobiDB-lite"/>
    </source>
</evidence>
<feature type="region of interest" description="Disordered" evidence="1">
    <location>
        <begin position="330"/>
        <end position="376"/>
    </location>
</feature>
<evidence type="ECO:0000313" key="4">
    <source>
        <dbReference type="EMBL" id="SDZ16425.1"/>
    </source>
</evidence>
<dbReference type="RefSeq" id="WP_093274723.1">
    <property type="nucleotide sequence ID" value="NZ_FNOK01000049.1"/>
</dbReference>
<dbReference type="Pfam" id="PF25547">
    <property type="entry name" value="WXG100_2"/>
    <property type="match status" value="1"/>
</dbReference>
<dbReference type="AlphaFoldDB" id="A0A1H3QTT7"/>
<protein>
    <recommendedName>
        <fullName evidence="3">Outer membrane channel protein CpnT-like N-terminal domain-containing protein</fullName>
    </recommendedName>
</protein>
<dbReference type="Proteomes" id="UP000199529">
    <property type="component" value="Unassembled WGS sequence"/>
</dbReference>
<organism evidence="4 5">
    <name type="scientific">Saccharopolyspora shandongensis</name>
    <dbReference type="NCBI Taxonomy" id="418495"/>
    <lineage>
        <taxon>Bacteria</taxon>
        <taxon>Bacillati</taxon>
        <taxon>Actinomycetota</taxon>
        <taxon>Actinomycetes</taxon>
        <taxon>Pseudonocardiales</taxon>
        <taxon>Pseudonocardiaceae</taxon>
        <taxon>Saccharopolyspora</taxon>
    </lineage>
</organism>
<reference evidence="5" key="1">
    <citation type="submission" date="2016-10" db="EMBL/GenBank/DDBJ databases">
        <authorList>
            <person name="Varghese N."/>
            <person name="Submissions S."/>
        </authorList>
    </citation>
    <scope>NUCLEOTIDE SEQUENCE [LARGE SCALE GENOMIC DNA]</scope>
    <source>
        <strain evidence="5">CGMCC 4.3530</strain>
    </source>
</reference>
<sequence length="376" mass="38920">MAATDVSPDVQRLLEVLVGNDWPEGNPDDLRAMATSWRDVAEHLNSTVDLVNKGAGQVALALTGETAESFRAFIAPFLDDEGYARQMVLAASGFANALDGMALEIETLRIIIIQLLVILAFDIAALIAAAAVTFGSSTALIPARTAATRTTLTAFQRKAITEVAAHVASSVFDQVGVTFFAQFIQICQGKRKSFDDGMLAIAAQNGAVGGAVGIGAGALGNTIKVGGAKALNGKVPSTHLFDGSAANTWKGATARFGANLPVLAAWGSAVGAAEAAAQDAASGASGDEVYGAENGALIGAVDAGRGAYNPQGKFSTSTGVYLDKALNLPWRDKNTSQPDPSHPNPIPTSSEPPKLPETPKENWTAWSDETIEALNR</sequence>
<accession>A0A1H3QTT7</accession>
<dbReference type="STRING" id="418495.SAMN05216215_104959"/>
<keyword evidence="2" id="KW-1133">Transmembrane helix</keyword>
<keyword evidence="5" id="KW-1185">Reference proteome</keyword>
<gene>
    <name evidence="4" type="ORF">SAMN05216215_104959</name>
</gene>